<dbReference type="Proteomes" id="UP001172102">
    <property type="component" value="Unassembled WGS sequence"/>
</dbReference>
<dbReference type="Pfam" id="PF00135">
    <property type="entry name" value="COesterase"/>
    <property type="match status" value="1"/>
</dbReference>
<protein>
    <recommendedName>
        <fullName evidence="3">Carboxylic ester hydrolase</fullName>
        <ecNumber evidence="3">3.1.1.-</ecNumber>
    </recommendedName>
</protein>
<dbReference type="InterPro" id="IPR019819">
    <property type="entry name" value="Carboxylesterase_B_CS"/>
</dbReference>
<dbReference type="Gene3D" id="3.40.50.1820">
    <property type="entry name" value="alpha/beta hydrolase"/>
    <property type="match status" value="1"/>
</dbReference>
<evidence type="ECO:0000256" key="3">
    <source>
        <dbReference type="RuleBase" id="RU361235"/>
    </source>
</evidence>
<dbReference type="EMBL" id="JAUKUA010000005">
    <property type="protein sequence ID" value="KAK0712111.1"/>
    <property type="molecule type" value="Genomic_DNA"/>
</dbReference>
<comment type="caution">
    <text evidence="5">The sequence shown here is derived from an EMBL/GenBank/DDBJ whole genome shotgun (WGS) entry which is preliminary data.</text>
</comment>
<name>A0AA40AA66_9PEZI</name>
<dbReference type="GO" id="GO:0016787">
    <property type="term" value="F:hydrolase activity"/>
    <property type="evidence" value="ECO:0007669"/>
    <property type="project" value="UniProtKB-KW"/>
</dbReference>
<dbReference type="EC" id="3.1.1.-" evidence="3"/>
<dbReference type="PANTHER" id="PTHR11559">
    <property type="entry name" value="CARBOXYLESTERASE"/>
    <property type="match status" value="1"/>
</dbReference>
<evidence type="ECO:0000256" key="2">
    <source>
        <dbReference type="ARBA" id="ARBA00022801"/>
    </source>
</evidence>
<dbReference type="PROSITE" id="PS00122">
    <property type="entry name" value="CARBOXYLESTERASE_B_1"/>
    <property type="match status" value="1"/>
</dbReference>
<keyword evidence="6" id="KW-1185">Reference proteome</keyword>
<dbReference type="PROSITE" id="PS00941">
    <property type="entry name" value="CARBOXYLESTERASE_B_2"/>
    <property type="match status" value="1"/>
</dbReference>
<accession>A0AA40AA66</accession>
<dbReference type="InterPro" id="IPR050309">
    <property type="entry name" value="Type-B_Carboxylest/Lipase"/>
</dbReference>
<dbReference type="AlphaFoldDB" id="A0AA40AA66"/>
<comment type="similarity">
    <text evidence="1 3">Belongs to the type-B carboxylesterase/lipase family.</text>
</comment>
<gene>
    <name evidence="5" type="ORF">B0H67DRAFT_647420</name>
</gene>
<dbReference type="SUPFAM" id="SSF53474">
    <property type="entry name" value="alpha/beta-Hydrolases"/>
    <property type="match status" value="1"/>
</dbReference>
<dbReference type="InterPro" id="IPR019826">
    <property type="entry name" value="Carboxylesterase_B_AS"/>
</dbReference>
<evidence type="ECO:0000313" key="5">
    <source>
        <dbReference type="EMBL" id="KAK0712111.1"/>
    </source>
</evidence>
<keyword evidence="2 3" id="KW-0378">Hydrolase</keyword>
<dbReference type="InterPro" id="IPR002018">
    <property type="entry name" value="CarbesteraseB"/>
</dbReference>
<proteinExistence type="inferred from homology"/>
<dbReference type="InterPro" id="IPR029058">
    <property type="entry name" value="AB_hydrolase_fold"/>
</dbReference>
<feature type="domain" description="Carboxylesterase type B" evidence="4">
    <location>
        <begin position="66"/>
        <end position="534"/>
    </location>
</feature>
<sequence>MGASGCSAHVLASLRTRSSSVELQSESWQPWKSAVQNPTERVKSTLATAGHGYYRRKLSWSRQVPSIRYAAAPTGSLRWKAPRLPASQNNAPITSAVVAGPICPQAYPSVPGVPFIPGNEDCLFLNVFAPASAQGLPVLVWIHGGGYGLGDASQDMTEIINANNKGFIVVSIQYRLGAFGFLASSEVKKRGVVNAGILDQAFALSWVKQFICKFGGDPLTVTISGESAGASSVMYHGIAADGQLGTLLFDKSIAASPYLPFQYGYGDAVPTSNSGDVFACLESKDSDTLQQANFDVTQQATYGYWAFWPVTDEVYITDRASLQLGAKRVNGRKLLVGHSANEGPLFAPPTIVTESDLTGWLQLEFPNLSSAQISSIFAANPNAAATSPGPLFETDGIGAGYTNAVNVSQDANGQQQRGNNIYAEATFVCPSYWMAAAYSRGGPNAAYHYQYSVPFAFHGADVAAYIGPAGANLGSDFALAFRRAWGNFITTGNPSISNAVANGASAANVSAANAASAWPAWSEAQPSLVNLNQTGGTPYQLVTQWGVSVTQFAQPGLRNAISVVANANAWEGGRGDRCAFYKSLAPSIPA</sequence>
<evidence type="ECO:0000313" key="6">
    <source>
        <dbReference type="Proteomes" id="UP001172102"/>
    </source>
</evidence>
<organism evidence="5 6">
    <name type="scientific">Lasiosphaeris hirsuta</name>
    <dbReference type="NCBI Taxonomy" id="260670"/>
    <lineage>
        <taxon>Eukaryota</taxon>
        <taxon>Fungi</taxon>
        <taxon>Dikarya</taxon>
        <taxon>Ascomycota</taxon>
        <taxon>Pezizomycotina</taxon>
        <taxon>Sordariomycetes</taxon>
        <taxon>Sordariomycetidae</taxon>
        <taxon>Sordariales</taxon>
        <taxon>Lasiosphaeriaceae</taxon>
        <taxon>Lasiosphaeris</taxon>
    </lineage>
</organism>
<evidence type="ECO:0000256" key="1">
    <source>
        <dbReference type="ARBA" id="ARBA00005964"/>
    </source>
</evidence>
<reference evidence="5" key="1">
    <citation type="submission" date="2023-06" db="EMBL/GenBank/DDBJ databases">
        <title>Genome-scale phylogeny and comparative genomics of the fungal order Sordariales.</title>
        <authorList>
            <consortium name="Lawrence Berkeley National Laboratory"/>
            <person name="Hensen N."/>
            <person name="Bonometti L."/>
            <person name="Westerberg I."/>
            <person name="Brannstrom I.O."/>
            <person name="Guillou S."/>
            <person name="Cros-Aarteil S."/>
            <person name="Calhoun S."/>
            <person name="Haridas S."/>
            <person name="Kuo A."/>
            <person name="Mondo S."/>
            <person name="Pangilinan J."/>
            <person name="Riley R."/>
            <person name="Labutti K."/>
            <person name="Andreopoulos B."/>
            <person name="Lipzen A."/>
            <person name="Chen C."/>
            <person name="Yanf M."/>
            <person name="Daum C."/>
            <person name="Ng V."/>
            <person name="Clum A."/>
            <person name="Steindorff A."/>
            <person name="Ohm R."/>
            <person name="Martin F."/>
            <person name="Silar P."/>
            <person name="Natvig D."/>
            <person name="Lalanne C."/>
            <person name="Gautier V."/>
            <person name="Ament-Velasquez S.L."/>
            <person name="Kruys A."/>
            <person name="Hutchinson M.I."/>
            <person name="Powell A.J."/>
            <person name="Barry K."/>
            <person name="Miller A.N."/>
            <person name="Grigoriev I.V."/>
            <person name="Debuchy R."/>
            <person name="Gladieux P."/>
            <person name="Thoren M.H."/>
            <person name="Johannesson H."/>
        </authorList>
    </citation>
    <scope>NUCLEOTIDE SEQUENCE</scope>
    <source>
        <strain evidence="5">SMH4607-1</strain>
    </source>
</reference>
<evidence type="ECO:0000259" key="4">
    <source>
        <dbReference type="Pfam" id="PF00135"/>
    </source>
</evidence>